<dbReference type="GO" id="GO:0003676">
    <property type="term" value="F:nucleic acid binding"/>
    <property type="evidence" value="ECO:0007669"/>
    <property type="project" value="InterPro"/>
</dbReference>
<feature type="binding site" evidence="12">
    <location>
        <position position="48"/>
    </location>
    <ligand>
        <name>Mg(2+)</name>
        <dbReference type="ChEBI" id="CHEBI:18420"/>
        <label>1</label>
    </ligand>
</feature>
<reference evidence="14 15" key="1">
    <citation type="submission" date="2015-10" db="EMBL/GenBank/DDBJ databases">
        <title>Draft Genome Sequence of Chlorobium limicola strain Frasassi Growing under Artificial Lighting in the Frasassi Cave System.</title>
        <authorList>
            <person name="Mansor M."/>
            <person name="Macalady J."/>
        </authorList>
    </citation>
    <scope>NUCLEOTIDE SEQUENCE [LARGE SCALE GENOMIC DNA]</scope>
    <source>
        <strain evidence="14 15">Frasassi</strain>
    </source>
</reference>
<organism evidence="14 15">
    <name type="scientific">Chlorobium limicola</name>
    <dbReference type="NCBI Taxonomy" id="1092"/>
    <lineage>
        <taxon>Bacteria</taxon>
        <taxon>Pseudomonadati</taxon>
        <taxon>Chlorobiota</taxon>
        <taxon>Chlorobiia</taxon>
        <taxon>Chlorobiales</taxon>
        <taxon>Chlorobiaceae</taxon>
        <taxon>Chlorobium/Pelodictyon group</taxon>
        <taxon>Chlorobium</taxon>
    </lineage>
</organism>
<feature type="domain" description="RNase H type-1" evidence="13">
    <location>
        <begin position="1"/>
        <end position="143"/>
    </location>
</feature>
<dbReference type="PROSITE" id="PS50879">
    <property type="entry name" value="RNASE_H_1"/>
    <property type="match status" value="1"/>
</dbReference>
<keyword evidence="11 12" id="KW-0460">Magnesium</keyword>
<evidence type="ECO:0000256" key="11">
    <source>
        <dbReference type="ARBA" id="ARBA00022842"/>
    </source>
</evidence>
<dbReference type="RefSeq" id="WP_059138068.1">
    <property type="nucleotide sequence ID" value="NZ_LMBR01000001.1"/>
</dbReference>
<dbReference type="Proteomes" id="UP000053937">
    <property type="component" value="Unassembled WGS sequence"/>
</dbReference>
<evidence type="ECO:0000256" key="4">
    <source>
        <dbReference type="ARBA" id="ARBA00011245"/>
    </source>
</evidence>
<dbReference type="OrthoDB" id="7845843at2"/>
<feature type="binding site" evidence="12">
    <location>
        <position position="70"/>
    </location>
    <ligand>
        <name>Mg(2+)</name>
        <dbReference type="ChEBI" id="CHEBI:18420"/>
        <label>1</label>
    </ligand>
</feature>
<accession>A0A101JUB6</accession>
<dbReference type="FunFam" id="3.30.420.10:FF:000089">
    <property type="entry name" value="Ribonuclease H"/>
    <property type="match status" value="1"/>
</dbReference>
<evidence type="ECO:0000256" key="7">
    <source>
        <dbReference type="ARBA" id="ARBA00022722"/>
    </source>
</evidence>
<comment type="similarity">
    <text evidence="3 12">Belongs to the RNase H family.</text>
</comment>
<sequence>MKKRVTIYTDGACSGNPGRGGWGALMMYGTVNRELSGYEPATTNNRMELTAAIEGLDALKESCVVDLYSDSAYLVNALNQGWLKRWTTNNWTTSAKKSVENIDLWKKILKLVTLHQVTFHKVKGHSDNPFNNRCDELARQAIKNNT</sequence>
<proteinExistence type="inferred from homology"/>
<dbReference type="InterPro" id="IPR022892">
    <property type="entry name" value="RNaseHI"/>
</dbReference>
<comment type="function">
    <text evidence="2 12">Endonuclease that specifically degrades the RNA of RNA-DNA hybrids.</text>
</comment>
<dbReference type="Pfam" id="PF00075">
    <property type="entry name" value="RNase_H"/>
    <property type="match status" value="1"/>
</dbReference>
<evidence type="ECO:0000256" key="2">
    <source>
        <dbReference type="ARBA" id="ARBA00004065"/>
    </source>
</evidence>
<evidence type="ECO:0000256" key="1">
    <source>
        <dbReference type="ARBA" id="ARBA00000077"/>
    </source>
</evidence>
<dbReference type="InterPro" id="IPR002156">
    <property type="entry name" value="RNaseH_domain"/>
</dbReference>
<evidence type="ECO:0000256" key="6">
    <source>
        <dbReference type="ARBA" id="ARBA00022490"/>
    </source>
</evidence>
<feature type="binding site" evidence="12">
    <location>
        <position position="10"/>
    </location>
    <ligand>
        <name>Mg(2+)</name>
        <dbReference type="ChEBI" id="CHEBI:18420"/>
        <label>2</label>
    </ligand>
</feature>
<dbReference type="GO" id="GO:0005737">
    <property type="term" value="C:cytoplasm"/>
    <property type="evidence" value="ECO:0007669"/>
    <property type="project" value="UniProtKB-SubCell"/>
</dbReference>
<dbReference type="AlphaFoldDB" id="A0A101JUB6"/>
<keyword evidence="7 12" id="KW-0540">Nuclease</keyword>
<name>A0A101JUB6_CHLLI</name>
<dbReference type="PANTHER" id="PTHR10642">
    <property type="entry name" value="RIBONUCLEASE H1"/>
    <property type="match status" value="1"/>
</dbReference>
<keyword evidence="15" id="KW-1185">Reference proteome</keyword>
<dbReference type="PANTHER" id="PTHR10642:SF26">
    <property type="entry name" value="RIBONUCLEASE H1"/>
    <property type="match status" value="1"/>
</dbReference>
<evidence type="ECO:0000256" key="12">
    <source>
        <dbReference type="HAMAP-Rule" id="MF_00042"/>
    </source>
</evidence>
<evidence type="ECO:0000259" key="13">
    <source>
        <dbReference type="PROSITE" id="PS50879"/>
    </source>
</evidence>
<keyword evidence="9 12" id="KW-0255">Endonuclease</keyword>
<dbReference type="SUPFAM" id="SSF53098">
    <property type="entry name" value="Ribonuclease H-like"/>
    <property type="match status" value="1"/>
</dbReference>
<protein>
    <recommendedName>
        <fullName evidence="5 12">Ribonuclease H</fullName>
        <shortName evidence="12">RNase H</shortName>
        <ecNumber evidence="5 12">3.1.26.4</ecNumber>
    </recommendedName>
</protein>
<keyword evidence="6 12" id="KW-0963">Cytoplasm</keyword>
<evidence type="ECO:0000256" key="9">
    <source>
        <dbReference type="ARBA" id="ARBA00022759"/>
    </source>
</evidence>
<dbReference type="GO" id="GO:0004523">
    <property type="term" value="F:RNA-DNA hybrid ribonuclease activity"/>
    <property type="evidence" value="ECO:0007669"/>
    <property type="project" value="UniProtKB-UniRule"/>
</dbReference>
<keyword evidence="8 12" id="KW-0479">Metal-binding</keyword>
<dbReference type="NCBIfam" id="NF001236">
    <property type="entry name" value="PRK00203.1"/>
    <property type="match status" value="1"/>
</dbReference>
<comment type="cofactor">
    <cofactor evidence="12">
        <name>Mg(2+)</name>
        <dbReference type="ChEBI" id="CHEBI:18420"/>
    </cofactor>
    <text evidence="12">Binds 1 Mg(2+) ion per subunit. May bind a second metal ion at a regulatory site, or after substrate binding.</text>
</comment>
<evidence type="ECO:0000313" key="14">
    <source>
        <dbReference type="EMBL" id="KUL33254.1"/>
    </source>
</evidence>
<dbReference type="EMBL" id="LMBR01000001">
    <property type="protein sequence ID" value="KUL33254.1"/>
    <property type="molecule type" value="Genomic_DNA"/>
</dbReference>
<dbReference type="GO" id="GO:0043137">
    <property type="term" value="P:DNA replication, removal of RNA primer"/>
    <property type="evidence" value="ECO:0007669"/>
    <property type="project" value="TreeGrafter"/>
</dbReference>
<dbReference type="Gene3D" id="3.30.420.10">
    <property type="entry name" value="Ribonuclease H-like superfamily/Ribonuclease H"/>
    <property type="match status" value="1"/>
</dbReference>
<dbReference type="InterPro" id="IPR012337">
    <property type="entry name" value="RNaseH-like_sf"/>
</dbReference>
<feature type="binding site" evidence="12">
    <location>
        <position position="135"/>
    </location>
    <ligand>
        <name>Mg(2+)</name>
        <dbReference type="ChEBI" id="CHEBI:18420"/>
        <label>2</label>
    </ligand>
</feature>
<evidence type="ECO:0000256" key="10">
    <source>
        <dbReference type="ARBA" id="ARBA00022801"/>
    </source>
</evidence>
<dbReference type="InterPro" id="IPR050092">
    <property type="entry name" value="RNase_H"/>
</dbReference>
<evidence type="ECO:0000313" key="15">
    <source>
        <dbReference type="Proteomes" id="UP000053937"/>
    </source>
</evidence>
<evidence type="ECO:0000256" key="5">
    <source>
        <dbReference type="ARBA" id="ARBA00012180"/>
    </source>
</evidence>
<comment type="subunit">
    <text evidence="4 12">Monomer.</text>
</comment>
<comment type="catalytic activity">
    <reaction evidence="1 12">
        <text>Endonucleolytic cleavage to 5'-phosphomonoester.</text>
        <dbReference type="EC" id="3.1.26.4"/>
    </reaction>
</comment>
<dbReference type="HAMAP" id="MF_00042">
    <property type="entry name" value="RNase_H"/>
    <property type="match status" value="1"/>
</dbReference>
<gene>
    <name evidence="12" type="primary">rnhA</name>
    <name evidence="14" type="ORF">ASB62_00115</name>
</gene>
<evidence type="ECO:0000256" key="8">
    <source>
        <dbReference type="ARBA" id="ARBA00022723"/>
    </source>
</evidence>
<dbReference type="GO" id="GO:0000287">
    <property type="term" value="F:magnesium ion binding"/>
    <property type="evidence" value="ECO:0007669"/>
    <property type="project" value="UniProtKB-UniRule"/>
</dbReference>
<comment type="caution">
    <text evidence="14">The sequence shown here is derived from an EMBL/GenBank/DDBJ whole genome shotgun (WGS) entry which is preliminary data.</text>
</comment>
<dbReference type="InterPro" id="IPR036397">
    <property type="entry name" value="RNaseH_sf"/>
</dbReference>
<dbReference type="EC" id="3.1.26.4" evidence="5 12"/>
<feature type="binding site" evidence="12">
    <location>
        <position position="10"/>
    </location>
    <ligand>
        <name>Mg(2+)</name>
        <dbReference type="ChEBI" id="CHEBI:18420"/>
        <label>1</label>
    </ligand>
</feature>
<evidence type="ECO:0000256" key="3">
    <source>
        <dbReference type="ARBA" id="ARBA00005300"/>
    </source>
</evidence>
<dbReference type="CDD" id="cd09278">
    <property type="entry name" value="RNase_HI_prokaryote_like"/>
    <property type="match status" value="1"/>
</dbReference>
<comment type="subcellular location">
    <subcellularLocation>
        <location evidence="12">Cytoplasm</location>
    </subcellularLocation>
</comment>
<keyword evidence="10 12" id="KW-0378">Hydrolase</keyword>